<evidence type="ECO:0000313" key="2">
    <source>
        <dbReference type="EMBL" id="SDZ64360.1"/>
    </source>
</evidence>
<dbReference type="InterPro" id="IPR001448">
    <property type="entry name" value="SASP_alpha/beta-type"/>
</dbReference>
<dbReference type="GO" id="GO:0006265">
    <property type="term" value="P:DNA topological change"/>
    <property type="evidence" value="ECO:0007669"/>
    <property type="project" value="InterPro"/>
</dbReference>
<dbReference type="EMBL" id="FNPI01000024">
    <property type="protein sequence ID" value="SDZ64360.1"/>
    <property type="molecule type" value="Genomic_DNA"/>
</dbReference>
<comment type="function">
    <text evidence="1">SASP are bound to spore DNA. They are double-stranded DNA-binding proteins that cause DNA to change to an a-like conformation. They protect the DNA backbone from chemical and enzymatic cleavage and are thus involved in dormant spore's high resistance to UV light.</text>
</comment>
<evidence type="ECO:0000313" key="3">
    <source>
        <dbReference type="Proteomes" id="UP000198935"/>
    </source>
</evidence>
<dbReference type="GO" id="GO:0003690">
    <property type="term" value="F:double-stranded DNA binding"/>
    <property type="evidence" value="ECO:0007669"/>
    <property type="project" value="InterPro"/>
</dbReference>
<organism evidence="2 3">
    <name type="scientific">Evansella caseinilytica</name>
    <dbReference type="NCBI Taxonomy" id="1503961"/>
    <lineage>
        <taxon>Bacteria</taxon>
        <taxon>Bacillati</taxon>
        <taxon>Bacillota</taxon>
        <taxon>Bacilli</taxon>
        <taxon>Bacillales</taxon>
        <taxon>Bacillaceae</taxon>
        <taxon>Evansella</taxon>
    </lineage>
</organism>
<sequence>MMAGRKNNILVPEAREGLDRLKAKVMNTTDPNAAKYEAAQEQGIHFNKGYNGDIKAKDAGKVGGSIGGSMVRELVKMAEQQLKNKNNLQ</sequence>
<keyword evidence="3" id="KW-1185">Reference proteome</keyword>
<accession>A0A1H3UPJ2</accession>
<dbReference type="AlphaFoldDB" id="A0A1H3UPJ2"/>
<evidence type="ECO:0000256" key="1">
    <source>
        <dbReference type="ARBA" id="ARBA00003863"/>
    </source>
</evidence>
<dbReference type="STRING" id="1503961.SAMN05421736_12440"/>
<dbReference type="Proteomes" id="UP000198935">
    <property type="component" value="Unassembled WGS sequence"/>
</dbReference>
<protein>
    <submittedName>
        <fullName evidence="2">Small, acid-soluble spore protein, alpha/beta type</fullName>
    </submittedName>
</protein>
<proteinExistence type="predicted"/>
<dbReference type="InterPro" id="IPR038300">
    <property type="entry name" value="SASP_sf_alpha/beta"/>
</dbReference>
<reference evidence="3" key="1">
    <citation type="submission" date="2016-10" db="EMBL/GenBank/DDBJ databases">
        <authorList>
            <person name="Varghese N."/>
            <person name="Submissions S."/>
        </authorList>
    </citation>
    <scope>NUCLEOTIDE SEQUENCE [LARGE SCALE GENOMIC DNA]</scope>
    <source>
        <strain evidence="3">SP</strain>
    </source>
</reference>
<dbReference type="PANTHER" id="PTHR36107:SF1">
    <property type="entry name" value="SMALL, ACID-SOLUBLE SPORE PROTEIN A"/>
    <property type="match status" value="1"/>
</dbReference>
<name>A0A1H3UPJ2_9BACI</name>
<gene>
    <name evidence="2" type="ORF">SAMN05421736_12440</name>
</gene>
<dbReference type="InterPro" id="IPR050847">
    <property type="entry name" value="SASP_DNA-binding"/>
</dbReference>
<dbReference type="PANTHER" id="PTHR36107">
    <property type="entry name" value="SMALL, ACID-SOLUBLE SPORE PROTEIN A"/>
    <property type="match status" value="1"/>
</dbReference>
<dbReference type="Gene3D" id="6.10.10.80">
    <property type="entry name" value="Small, acid-soluble spore protein, alpha/beta type-like"/>
    <property type="match status" value="1"/>
</dbReference>
<dbReference type="Pfam" id="PF00269">
    <property type="entry name" value="SASP"/>
    <property type="match status" value="1"/>
</dbReference>